<proteinExistence type="inferred from homology"/>
<comment type="similarity">
    <text evidence="2 14">Belongs to the ALAD family.</text>
</comment>
<dbReference type="AlphaFoldDB" id="Q1PUX6"/>
<comment type="catalytic activity">
    <reaction evidence="8 13">
        <text>2 5-aminolevulinate = porphobilinogen + 2 H2O + H(+)</text>
        <dbReference type="Rhea" id="RHEA:24064"/>
        <dbReference type="ChEBI" id="CHEBI:15377"/>
        <dbReference type="ChEBI" id="CHEBI:15378"/>
        <dbReference type="ChEBI" id="CHEBI:58126"/>
        <dbReference type="ChEBI" id="CHEBI:356416"/>
        <dbReference type="EC" id="4.2.1.24"/>
    </reaction>
</comment>
<dbReference type="PRINTS" id="PR00144">
    <property type="entry name" value="DALDHYDRTASE"/>
</dbReference>
<organism evidence="15">
    <name type="scientific">Kuenenia stuttgartiensis</name>
    <dbReference type="NCBI Taxonomy" id="174633"/>
    <lineage>
        <taxon>Bacteria</taxon>
        <taxon>Pseudomonadati</taxon>
        <taxon>Planctomycetota</taxon>
        <taxon>Candidatus Brocadiia</taxon>
        <taxon>Candidatus Brocadiales</taxon>
        <taxon>Candidatus Brocadiaceae</taxon>
        <taxon>Candidatus Kuenenia</taxon>
    </lineage>
</organism>
<evidence type="ECO:0000256" key="1">
    <source>
        <dbReference type="ARBA" id="ARBA00004694"/>
    </source>
</evidence>
<evidence type="ECO:0000256" key="14">
    <source>
        <dbReference type="RuleBase" id="RU004161"/>
    </source>
</evidence>
<dbReference type="Gene3D" id="3.20.20.70">
    <property type="entry name" value="Aldolase class I"/>
    <property type="match status" value="1"/>
</dbReference>
<dbReference type="InterPro" id="IPR030656">
    <property type="entry name" value="ALAD_AS"/>
</dbReference>
<evidence type="ECO:0000256" key="7">
    <source>
        <dbReference type="ARBA" id="ARBA00023244"/>
    </source>
</evidence>
<dbReference type="GO" id="GO:0008270">
    <property type="term" value="F:zinc ion binding"/>
    <property type="evidence" value="ECO:0007669"/>
    <property type="project" value="TreeGrafter"/>
</dbReference>
<feature type="binding site" evidence="10">
    <location>
        <position position="339"/>
    </location>
    <ligand>
        <name>5-aminolevulinate</name>
        <dbReference type="ChEBI" id="CHEBI:356416"/>
        <label>2</label>
    </ligand>
</feature>
<dbReference type="InterPro" id="IPR001731">
    <property type="entry name" value="ALAD"/>
</dbReference>
<dbReference type="SMART" id="SM01004">
    <property type="entry name" value="ALAD"/>
    <property type="match status" value="1"/>
</dbReference>
<feature type="binding site" evidence="11">
    <location>
        <position position="150"/>
    </location>
    <ligand>
        <name>Zn(2+)</name>
        <dbReference type="ChEBI" id="CHEBI:29105"/>
        <note>catalytic</note>
    </ligand>
</feature>
<dbReference type="InterPro" id="IPR013785">
    <property type="entry name" value="Aldolase_TIM"/>
</dbReference>
<evidence type="ECO:0000256" key="12">
    <source>
        <dbReference type="PIRSR" id="PIRSR001415-5"/>
    </source>
</evidence>
<feature type="binding site" evidence="11">
    <location>
        <position position="140"/>
    </location>
    <ligand>
        <name>Zn(2+)</name>
        <dbReference type="ChEBI" id="CHEBI:29105"/>
        <note>catalytic</note>
    </ligand>
</feature>
<dbReference type="GO" id="GO:0006782">
    <property type="term" value="P:protoporphyrinogen IX biosynthetic process"/>
    <property type="evidence" value="ECO:0007669"/>
    <property type="project" value="UniProtKB-UniPathway"/>
</dbReference>
<accession>Q1PUX6</accession>
<evidence type="ECO:0000256" key="5">
    <source>
        <dbReference type="ARBA" id="ARBA00023133"/>
    </source>
</evidence>
<dbReference type="UniPathway" id="UPA00251">
    <property type="reaction ID" value="UER00318"/>
</dbReference>
<comment type="subunit">
    <text evidence="13">Homooctamer.</text>
</comment>
<feature type="binding site" evidence="10">
    <location>
        <position position="300"/>
    </location>
    <ligand>
        <name>5-aminolevulinate</name>
        <dbReference type="ChEBI" id="CHEBI:356416"/>
        <label>2</label>
    </ligand>
</feature>
<dbReference type="GO" id="GO:0004655">
    <property type="term" value="F:porphobilinogen synthase activity"/>
    <property type="evidence" value="ECO:0007669"/>
    <property type="project" value="UniProtKB-EC"/>
</dbReference>
<evidence type="ECO:0000256" key="6">
    <source>
        <dbReference type="ARBA" id="ARBA00023239"/>
    </source>
</evidence>
<dbReference type="PANTHER" id="PTHR11458:SF0">
    <property type="entry name" value="DELTA-AMINOLEVULINIC ACID DEHYDRATASE"/>
    <property type="match status" value="1"/>
</dbReference>
<dbReference type="EMBL" id="CT573073">
    <property type="protein sequence ID" value="CAJ71038.1"/>
    <property type="molecule type" value="Genomic_DNA"/>
</dbReference>
<protein>
    <recommendedName>
        <fullName evidence="4 13">Delta-aminolevulinic acid dehydratase</fullName>
        <ecNumber evidence="3 13">4.2.1.24</ecNumber>
    </recommendedName>
</protein>
<dbReference type="NCBIfam" id="NF006762">
    <property type="entry name" value="PRK09283.1"/>
    <property type="match status" value="1"/>
</dbReference>
<dbReference type="FunFam" id="3.20.20.70:FF:000019">
    <property type="entry name" value="Delta-aminolevulinic acid dehydratase"/>
    <property type="match status" value="1"/>
</dbReference>
<dbReference type="EC" id="4.2.1.24" evidence="3 13"/>
<keyword evidence="7 13" id="KW-0627">Porphyrin biosynthesis</keyword>
<dbReference type="PANTHER" id="PTHR11458">
    <property type="entry name" value="DELTA-AMINOLEVULINIC ACID DEHYDRATASE"/>
    <property type="match status" value="1"/>
</dbReference>
<feature type="binding site" evidence="10">
    <location>
        <position position="231"/>
    </location>
    <ligand>
        <name>5-aminolevulinate</name>
        <dbReference type="ChEBI" id="CHEBI:356416"/>
        <label>1</label>
    </ligand>
</feature>
<comment type="pathway">
    <text evidence="1">Porphyrin-containing compound metabolism; protoporphyrin-IX biosynthesis; coproporphyrinogen-III from 5-aminolevulinate: step 1/4.</text>
</comment>
<sequence>MMVFTIIFLYFYKKFIRNEKMSFPKQRLRRLRQNENIRRLVRETHLSVDDLIMPLFVRPGKGIKQPIPSMPGNYQMSVDILTEEVKELEAIGIPGIILFGIPEVKDELGSDAYSDAGIIQKAITAIKKEARDILVLTDVCMCEYTSHGHCGFLKADEHTGHFEIDNDKTLELLAKEAVSHANAGADIIAPSDMMDGRIGTIREALDREGFRQIPIMAYSAKYASGFYGPFREAAESTPEMGDRSSYQMDSHNAVEALREVSLDIEEGADIVMVKPALAYLDIIRNLKENFNYPIAAYNVSGEFSIVKAAAEKGWIDEKRVALEILTAIKRAGADIILTYWAKDAARWLKE</sequence>
<keyword evidence="5" id="KW-0350">Heme biosynthesis</keyword>
<dbReference type="PROSITE" id="PS00169">
    <property type="entry name" value="D_ALA_DEHYDRATASE"/>
    <property type="match status" value="1"/>
</dbReference>
<feature type="binding site" evidence="11">
    <location>
        <position position="142"/>
    </location>
    <ligand>
        <name>Zn(2+)</name>
        <dbReference type="ChEBI" id="CHEBI:29105"/>
        <note>catalytic</note>
    </ligand>
</feature>
<feature type="binding site" evidence="12">
    <location>
        <position position="259"/>
    </location>
    <ligand>
        <name>Mg(2+)</name>
        <dbReference type="ChEBI" id="CHEBI:18420"/>
    </ligand>
</feature>
<dbReference type="CDD" id="cd00384">
    <property type="entry name" value="ALAD_PBGS"/>
    <property type="match status" value="1"/>
</dbReference>
<evidence type="ECO:0000256" key="13">
    <source>
        <dbReference type="RuleBase" id="RU000515"/>
    </source>
</evidence>
<name>Q1PUX6_KUEST</name>
<feature type="active site" description="Schiff-base intermediate with substrate" evidence="9">
    <location>
        <position position="221"/>
    </location>
</feature>
<feature type="active site" description="Schiff-base intermediate with substrate" evidence="9">
    <location>
        <position position="274"/>
    </location>
</feature>
<dbReference type="SUPFAM" id="SSF51569">
    <property type="entry name" value="Aldolase"/>
    <property type="match status" value="1"/>
</dbReference>
<reference evidence="15" key="1">
    <citation type="journal article" date="2006" name="Nature">
        <title>Deciphering the evolution and metabolism of an anammox bacterium from a community genome.</title>
        <authorList>
            <person name="Strous M."/>
            <person name="Pelletier E."/>
            <person name="Mangenot S."/>
            <person name="Rattei T."/>
            <person name="Lehner A."/>
            <person name="Taylor M.W."/>
            <person name="Horn M."/>
            <person name="Daims H."/>
            <person name="Bartol-Mavel D."/>
            <person name="Wincker P."/>
            <person name="Barbe V."/>
            <person name="Fonknechten N."/>
            <person name="Vallenet D."/>
            <person name="Segurens B."/>
            <person name="Schenowitz-Truong C."/>
            <person name="Medigue C."/>
            <person name="Collingro A."/>
            <person name="Snel B."/>
            <person name="Dutilh B.E."/>
            <person name="OpDenCamp H.J.M."/>
            <person name="vanDerDrift C."/>
            <person name="Cirpus I."/>
            <person name="vanDePas-Schoonen K.T."/>
            <person name="Harhangi H.R."/>
            <person name="vanNiftrik L."/>
            <person name="Schmid M."/>
            <person name="Keltjens J."/>
            <person name="vanDeVossenberg J."/>
            <person name="Kartal B."/>
            <person name="Meier H."/>
            <person name="Frishman D."/>
            <person name="Huynen M.A."/>
            <person name="Mewes H."/>
            <person name="Weissenbach J."/>
            <person name="Jetten M.S.M."/>
            <person name="Wagner M."/>
            <person name="LePaslier D."/>
        </authorList>
    </citation>
    <scope>NUCLEOTIDE SEQUENCE</scope>
</reference>
<reference evidence="15" key="2">
    <citation type="submission" date="2006-01" db="EMBL/GenBank/DDBJ databases">
        <authorList>
            <person name="Genoscope"/>
        </authorList>
    </citation>
    <scope>NUCLEOTIDE SEQUENCE</scope>
</reference>
<evidence type="ECO:0000313" key="15">
    <source>
        <dbReference type="EMBL" id="CAJ71038.1"/>
    </source>
</evidence>
<feature type="binding site" evidence="10">
    <location>
        <position position="243"/>
    </location>
    <ligand>
        <name>5-aminolevulinate</name>
        <dbReference type="ChEBI" id="CHEBI:356416"/>
        <label>1</label>
    </ligand>
</feature>
<dbReference type="GO" id="GO:0005829">
    <property type="term" value="C:cytosol"/>
    <property type="evidence" value="ECO:0007669"/>
    <property type="project" value="TreeGrafter"/>
</dbReference>
<evidence type="ECO:0000256" key="2">
    <source>
        <dbReference type="ARBA" id="ARBA00008055"/>
    </source>
</evidence>
<evidence type="ECO:0000256" key="11">
    <source>
        <dbReference type="PIRSR" id="PIRSR001415-3"/>
    </source>
</evidence>
<keyword evidence="11" id="KW-0479">Metal-binding</keyword>
<evidence type="ECO:0000256" key="10">
    <source>
        <dbReference type="PIRSR" id="PIRSR001415-2"/>
    </source>
</evidence>
<evidence type="ECO:0000256" key="8">
    <source>
        <dbReference type="ARBA" id="ARBA00047651"/>
    </source>
</evidence>
<evidence type="ECO:0000256" key="4">
    <source>
        <dbReference type="ARBA" id="ARBA00020771"/>
    </source>
</evidence>
<keyword evidence="6 13" id="KW-0456">Lyase</keyword>
<keyword evidence="11" id="KW-0862">Zinc</keyword>
<gene>
    <name evidence="15" type="primary">hemB</name>
    <name evidence="15" type="ORF">kustc0293</name>
</gene>
<evidence type="ECO:0000256" key="9">
    <source>
        <dbReference type="PIRSR" id="PIRSR001415-1"/>
    </source>
</evidence>
<dbReference type="PIRSF" id="PIRSF001415">
    <property type="entry name" value="Porphbilin_synth"/>
    <property type="match status" value="1"/>
</dbReference>
<dbReference type="Pfam" id="PF00490">
    <property type="entry name" value="ALAD"/>
    <property type="match status" value="1"/>
</dbReference>
<evidence type="ECO:0000256" key="3">
    <source>
        <dbReference type="ARBA" id="ARBA00012053"/>
    </source>
</evidence>
<keyword evidence="12" id="KW-0460">Magnesium</keyword>